<geneLocation type="plasmid" evidence="1 2">
    <name>p_unnamed1</name>
</geneLocation>
<name>A0ABY6C9X0_9HYPH</name>
<organism evidence="1 2">
    <name type="scientific">Devosia neptuniae</name>
    <dbReference type="NCBI Taxonomy" id="191302"/>
    <lineage>
        <taxon>Bacteria</taxon>
        <taxon>Pseudomonadati</taxon>
        <taxon>Pseudomonadota</taxon>
        <taxon>Alphaproteobacteria</taxon>
        <taxon>Hyphomicrobiales</taxon>
        <taxon>Devosiaceae</taxon>
        <taxon>Devosia</taxon>
    </lineage>
</organism>
<protein>
    <recommendedName>
        <fullName evidence="3">SMI1/KNR4 family protein</fullName>
    </recommendedName>
</protein>
<reference evidence="1 2" key="1">
    <citation type="submission" date="2022-09" db="EMBL/GenBank/DDBJ databases">
        <title>Interaction between co-microsymbionts with complementary sets of symbiotic genes in legume-rhizobium systems.</title>
        <authorList>
            <person name="Safronova V."/>
            <person name="Sazanova A."/>
            <person name="Afonin A."/>
            <person name="Chirak E."/>
        </authorList>
    </citation>
    <scope>NUCLEOTIDE SEQUENCE [LARGE SCALE GENOMIC DNA]</scope>
    <source>
        <strain evidence="1 2">A18/4-1</strain>
        <plasmid evidence="1 2">p_unnamed1</plasmid>
    </source>
</reference>
<keyword evidence="1" id="KW-0614">Plasmid</keyword>
<evidence type="ECO:0000313" key="1">
    <source>
        <dbReference type="EMBL" id="UXN68076.1"/>
    </source>
</evidence>
<evidence type="ECO:0008006" key="3">
    <source>
        <dbReference type="Google" id="ProtNLM"/>
    </source>
</evidence>
<proteinExistence type="predicted"/>
<dbReference type="EMBL" id="CP104964">
    <property type="protein sequence ID" value="UXN68076.1"/>
    <property type="molecule type" value="Genomic_DNA"/>
</dbReference>
<accession>A0ABY6C9X0</accession>
<dbReference type="Proteomes" id="UP001061862">
    <property type="component" value="Plasmid p_unnamed1"/>
</dbReference>
<evidence type="ECO:0000313" key="2">
    <source>
        <dbReference type="Proteomes" id="UP001061862"/>
    </source>
</evidence>
<dbReference type="RefSeq" id="WP_162740275.1">
    <property type="nucleotide sequence ID" value="NZ_CP104964.1"/>
</dbReference>
<gene>
    <name evidence="1" type="ORF">N8A98_00745</name>
</gene>
<sequence>MPHFKDVIAATLPKGIVLPPAFAQAIDWLEAAGYVFEDKYVALTPPDKSRSIILQFEPVSQGHVAAWLGTDDPAFTNRLAPIIRTGGDGSYAALWRADDGTLSIVHMGSGSGSIMMQTLVENPVDMLRLMAIGYSELCWPENFSITPAEEHAELVAAIGIENAPVYRAPNEFRRFVEKTFAVSVPQRAIDITGNVMEMDDPFQRWLQTVQEG</sequence>
<keyword evidence="2" id="KW-1185">Reference proteome</keyword>